<protein>
    <recommendedName>
        <fullName evidence="4">HTH luxR-type domain-containing protein</fullName>
    </recommendedName>
</protein>
<dbReference type="GO" id="GO:0003677">
    <property type="term" value="F:DNA binding"/>
    <property type="evidence" value="ECO:0007669"/>
    <property type="project" value="InterPro"/>
</dbReference>
<dbReference type="PROSITE" id="PS50005">
    <property type="entry name" value="TPR"/>
    <property type="match status" value="1"/>
</dbReference>
<keyword evidence="2" id="KW-0812">Transmembrane</keyword>
<dbReference type="RefSeq" id="WP_081202596.1">
    <property type="nucleotide sequence ID" value="NZ_FOCZ01000006.1"/>
</dbReference>
<dbReference type="GO" id="GO:0006355">
    <property type="term" value="P:regulation of DNA-templated transcription"/>
    <property type="evidence" value="ECO:0007669"/>
    <property type="project" value="InterPro"/>
</dbReference>
<feature type="signal peptide" evidence="3">
    <location>
        <begin position="1"/>
        <end position="18"/>
    </location>
</feature>
<dbReference type="InterPro" id="IPR011990">
    <property type="entry name" value="TPR-like_helical_dom_sf"/>
</dbReference>
<dbReference type="OrthoDB" id="920116at2"/>
<dbReference type="Proteomes" id="UP000192610">
    <property type="component" value="Unassembled WGS sequence"/>
</dbReference>
<gene>
    <name evidence="5" type="ORF">A4H97_09210</name>
</gene>
<dbReference type="AlphaFoldDB" id="A0A1V9EEI8"/>
<dbReference type="Gene3D" id="1.25.40.10">
    <property type="entry name" value="Tetratricopeptide repeat domain"/>
    <property type="match status" value="2"/>
</dbReference>
<keyword evidence="2" id="KW-0472">Membrane</keyword>
<feature type="repeat" description="TPR" evidence="1">
    <location>
        <begin position="163"/>
        <end position="196"/>
    </location>
</feature>
<evidence type="ECO:0000256" key="2">
    <source>
        <dbReference type="SAM" id="Phobius"/>
    </source>
</evidence>
<name>A0A1V9EEI8_9BACT</name>
<organism evidence="5 6">
    <name type="scientific">Niastella yeongjuensis</name>
    <dbReference type="NCBI Taxonomy" id="354355"/>
    <lineage>
        <taxon>Bacteria</taxon>
        <taxon>Pseudomonadati</taxon>
        <taxon>Bacteroidota</taxon>
        <taxon>Chitinophagia</taxon>
        <taxon>Chitinophagales</taxon>
        <taxon>Chitinophagaceae</taxon>
        <taxon>Niastella</taxon>
    </lineage>
</organism>
<keyword evidence="3" id="KW-0732">Signal</keyword>
<dbReference type="Pfam" id="PF13181">
    <property type="entry name" value="TPR_8"/>
    <property type="match status" value="2"/>
</dbReference>
<dbReference type="EMBL" id="LVXG01000034">
    <property type="protein sequence ID" value="OQP44540.1"/>
    <property type="molecule type" value="Genomic_DNA"/>
</dbReference>
<dbReference type="PANTHER" id="PTHR10098">
    <property type="entry name" value="RAPSYN-RELATED"/>
    <property type="match status" value="1"/>
</dbReference>
<reference evidence="6" key="1">
    <citation type="submission" date="2016-04" db="EMBL/GenBank/DDBJ databases">
        <authorList>
            <person name="Chen L."/>
            <person name="Zhuang W."/>
            <person name="Wang G."/>
        </authorList>
    </citation>
    <scope>NUCLEOTIDE SEQUENCE [LARGE SCALE GENOMIC DNA]</scope>
    <source>
        <strain evidence="6">17621</strain>
    </source>
</reference>
<feature type="transmembrane region" description="Helical" evidence="2">
    <location>
        <begin position="390"/>
        <end position="412"/>
    </location>
</feature>
<dbReference type="InterPro" id="IPR036388">
    <property type="entry name" value="WH-like_DNA-bd_sf"/>
</dbReference>
<feature type="domain" description="HTH luxR-type" evidence="4">
    <location>
        <begin position="509"/>
        <end position="566"/>
    </location>
</feature>
<dbReference type="SMART" id="SM00421">
    <property type="entry name" value="HTH_LUXR"/>
    <property type="match status" value="1"/>
</dbReference>
<dbReference type="STRING" id="354355.SAMN05660816_03704"/>
<dbReference type="SUPFAM" id="SSF46894">
    <property type="entry name" value="C-terminal effector domain of the bipartite response regulators"/>
    <property type="match status" value="1"/>
</dbReference>
<evidence type="ECO:0000256" key="1">
    <source>
        <dbReference type="PROSITE-ProRule" id="PRU00339"/>
    </source>
</evidence>
<keyword evidence="1" id="KW-0802">TPR repeat</keyword>
<evidence type="ECO:0000256" key="3">
    <source>
        <dbReference type="SAM" id="SignalP"/>
    </source>
</evidence>
<keyword evidence="6" id="KW-1185">Reference proteome</keyword>
<dbReference type="InterPro" id="IPR019734">
    <property type="entry name" value="TPR_rpt"/>
</dbReference>
<dbReference type="SMART" id="SM00028">
    <property type="entry name" value="TPR"/>
    <property type="match status" value="4"/>
</dbReference>
<dbReference type="InterPro" id="IPR016032">
    <property type="entry name" value="Sig_transdc_resp-reg_C-effctor"/>
</dbReference>
<comment type="caution">
    <text evidence="5">The sequence shown here is derived from an EMBL/GenBank/DDBJ whole genome shotgun (WGS) entry which is preliminary data.</text>
</comment>
<evidence type="ECO:0000313" key="6">
    <source>
        <dbReference type="Proteomes" id="UP000192610"/>
    </source>
</evidence>
<feature type="chain" id="PRO_5010738043" description="HTH luxR-type domain-containing protein" evidence="3">
    <location>
        <begin position="19"/>
        <end position="569"/>
    </location>
</feature>
<dbReference type="Gene3D" id="1.10.10.10">
    <property type="entry name" value="Winged helix-like DNA-binding domain superfamily/Winged helix DNA-binding domain"/>
    <property type="match status" value="1"/>
</dbReference>
<accession>A0A1V9EEI8</accession>
<dbReference type="InterPro" id="IPR000792">
    <property type="entry name" value="Tscrpt_reg_LuxR_C"/>
</dbReference>
<keyword evidence="2" id="KW-1133">Transmembrane helix</keyword>
<sequence length="569" mass="66361">MRTIIVLLCLLLPAMVVAWPGQTDFLTVLKNAGKEERLPIARKIYNDQLIHLDSTQAFVALNRINQWATNMHDIPLKIFSVMAMGDYHKEYYSNQRGGKALEFFTTALNMATQLDLKESEAEIYNNMGWLYYKQDKFPQAFEYMIRANNIIQKIGYVHYPYASRYLYDLGYIYCDFGNYEKAKLYLTEAIRYPFNNSLYAVRTLNTLGLAYRELKQYDSAILYFNWGLDTARAIHNIAWMGILSGNLGTVYYFLKQNDEALPLLKTDYELSMASKEWTSAANTIIMLADLDLDKHLLPAAALKLSEAQELIGRQTDRRPFVYYALQKARLFKYLKRYDSAFIYLDTARRVVNQLNQRRDALVFSQAEQKVAVELHLSEIKLLESENSKMVLVRNFIIVVILLVLIIAAQLIFRQQLKQKKNKELLTNAVTQLHYYIDSVREKNQLINQFKQEIEQLQTQPEQYIVLQEKEEIAAKLKQYSILTESDWNEFRNLFEKVQIGFFSTLKQRFPDLTPSEQRLLALMKLKLSKREMAGMLGIAPDSIKKTRQRIRKKINVQDDMALEDLVASI</sequence>
<evidence type="ECO:0000259" key="4">
    <source>
        <dbReference type="SMART" id="SM00421"/>
    </source>
</evidence>
<evidence type="ECO:0000313" key="5">
    <source>
        <dbReference type="EMBL" id="OQP44540.1"/>
    </source>
</evidence>
<dbReference type="SUPFAM" id="SSF48452">
    <property type="entry name" value="TPR-like"/>
    <property type="match status" value="2"/>
</dbReference>
<dbReference type="Pfam" id="PF13374">
    <property type="entry name" value="TPR_10"/>
    <property type="match status" value="1"/>
</dbReference>
<proteinExistence type="predicted"/>